<evidence type="ECO:0000256" key="1">
    <source>
        <dbReference type="ARBA" id="ARBA00006699"/>
    </source>
</evidence>
<dbReference type="GO" id="GO:0030246">
    <property type="term" value="F:carbohydrate binding"/>
    <property type="evidence" value="ECO:0007669"/>
    <property type="project" value="InterPro"/>
</dbReference>
<dbReference type="InterPro" id="IPR011071">
    <property type="entry name" value="Lyase_8-like_C"/>
</dbReference>
<dbReference type="Pfam" id="PF09093">
    <property type="entry name" value="Lyase_catalyt"/>
    <property type="match status" value="1"/>
</dbReference>
<gene>
    <name evidence="6" type="primary">chonabc_4</name>
    <name evidence="6" type="ORF">SCARR_04407</name>
</gene>
<dbReference type="InterPro" id="IPR015177">
    <property type="entry name" value="Lyase_catalyt"/>
</dbReference>
<evidence type="ECO:0000313" key="7">
    <source>
        <dbReference type="Proteomes" id="UP000346198"/>
    </source>
</evidence>
<dbReference type="GO" id="GO:0005975">
    <property type="term" value="P:carbohydrate metabolic process"/>
    <property type="evidence" value="ECO:0007669"/>
    <property type="project" value="InterPro"/>
</dbReference>
<dbReference type="SUPFAM" id="SSF48230">
    <property type="entry name" value="Chondroitin AC/alginate lyase"/>
    <property type="match status" value="1"/>
</dbReference>
<evidence type="ECO:0000256" key="3">
    <source>
        <dbReference type="SAM" id="SignalP"/>
    </source>
</evidence>
<dbReference type="AlphaFoldDB" id="A0A6C2USU5"/>
<dbReference type="PANTHER" id="PTHR37322:SF3">
    <property type="entry name" value="CHONDROITIN SULFATE ABC EXOLYASE"/>
    <property type="match status" value="1"/>
</dbReference>
<dbReference type="InterPro" id="IPR039174">
    <property type="entry name" value="Chondroitin_ABC_lyase"/>
</dbReference>
<dbReference type="Pfam" id="PF02278">
    <property type="entry name" value="Lyase_8"/>
    <property type="match status" value="1"/>
</dbReference>
<dbReference type="EMBL" id="CAAHFH010000002">
    <property type="protein sequence ID" value="VGO22324.1"/>
    <property type="molecule type" value="Genomic_DNA"/>
</dbReference>
<feature type="domain" description="Lyase catalytic" evidence="5">
    <location>
        <begin position="259"/>
        <end position="386"/>
    </location>
</feature>
<dbReference type="InterPro" id="IPR014718">
    <property type="entry name" value="GH-type_carb-bd"/>
</dbReference>
<accession>A0A6C2USU5</accession>
<dbReference type="GO" id="GO:0005576">
    <property type="term" value="C:extracellular region"/>
    <property type="evidence" value="ECO:0007669"/>
    <property type="project" value="InterPro"/>
</dbReference>
<feature type="signal peptide" evidence="3">
    <location>
        <begin position="1"/>
        <end position="20"/>
    </location>
</feature>
<evidence type="ECO:0000259" key="4">
    <source>
        <dbReference type="Pfam" id="PF02278"/>
    </source>
</evidence>
<dbReference type="InterPro" id="IPR008929">
    <property type="entry name" value="Chondroitin_lyas"/>
</dbReference>
<evidence type="ECO:0000313" key="6">
    <source>
        <dbReference type="EMBL" id="VGO22324.1"/>
    </source>
</evidence>
<dbReference type="Gene3D" id="2.70.98.10">
    <property type="match status" value="1"/>
</dbReference>
<dbReference type="GO" id="GO:0006027">
    <property type="term" value="P:glycosaminoglycan catabolic process"/>
    <property type="evidence" value="ECO:0007669"/>
    <property type="project" value="InterPro"/>
</dbReference>
<dbReference type="SUPFAM" id="SSF74650">
    <property type="entry name" value="Galactose mutarotase-like"/>
    <property type="match status" value="1"/>
</dbReference>
<dbReference type="InterPro" id="IPR003159">
    <property type="entry name" value="Lyase_8_central_dom"/>
</dbReference>
<dbReference type="GO" id="GO:0016837">
    <property type="term" value="F:carbon-oxygen lyase activity, acting on polysaccharides"/>
    <property type="evidence" value="ECO:0007669"/>
    <property type="project" value="UniProtKB-ARBA"/>
</dbReference>
<dbReference type="Gene3D" id="2.60.220.10">
    <property type="entry name" value="Polysaccharide lyase family 8-like, C-terminal"/>
    <property type="match status" value="1"/>
</dbReference>
<dbReference type="Gene3D" id="1.50.10.100">
    <property type="entry name" value="Chondroitin AC/alginate lyase"/>
    <property type="match status" value="1"/>
</dbReference>
<keyword evidence="3" id="KW-0732">Signal</keyword>
<dbReference type="InterPro" id="IPR011013">
    <property type="entry name" value="Gal_mutarotase_sf_dom"/>
</dbReference>
<evidence type="ECO:0000259" key="5">
    <source>
        <dbReference type="Pfam" id="PF09093"/>
    </source>
</evidence>
<organism evidence="6 7">
    <name type="scientific">Pontiella sulfatireligans</name>
    <dbReference type="NCBI Taxonomy" id="2750658"/>
    <lineage>
        <taxon>Bacteria</taxon>
        <taxon>Pseudomonadati</taxon>
        <taxon>Kiritimatiellota</taxon>
        <taxon>Kiritimatiellia</taxon>
        <taxon>Kiritimatiellales</taxon>
        <taxon>Pontiellaceae</taxon>
        <taxon>Pontiella</taxon>
    </lineage>
</organism>
<feature type="chain" id="PRO_5025551857" evidence="3">
    <location>
        <begin position="21"/>
        <end position="844"/>
    </location>
</feature>
<evidence type="ECO:0000256" key="2">
    <source>
        <dbReference type="ARBA" id="ARBA00023239"/>
    </source>
</evidence>
<sequence length="844" mass="94460">MHMKKALMGLLLLGTSFSFGEAGAPAIDPALYPPVKLGRAELVTDHSLIKERYIRFLIGTDKTFHGKFGKEAAVGFLERINGPIGKAMKFDFSKDVGKVFHVFQDEPGYKEEFAVYSALLQQYVLALAYGYTVNAPDNPYYQNPKVLKCYLQCLAYLYGRGVRDGMTFHYNESRLNMDGAPQPEDGAGNLVKMELRMGAYCQSVLLMEPYFKKTKMFKEARALVRHLEMLGKTSGHVRYYDPYIGPNGFNFLAQSDAMQNYGDTTLVSALLETDPKRQAEMLLDTKRVFTDSLKVVPGWADTIKPGFTGYHHRGIYGNAYTGGFIPQAAFGVYVLAGTHYEVDAESVNNVKELIKTYRLYCQKYSMPFGIRGRMPVNTDNINKQVFPGILIYASALGLDDAEMKGIFKRLWNLDDVTLEFLFFGGRGKIFRGMYALDMLEQLETESIAPEPDPNGFWYKPYGGLAIHRRADWMAAVKGYGKYVWDYENGSKLENIYGQYFSHGSLTIFSKGNPINDIDSGYNLNEGWDWYRMPGTTAVHFTLKPRGTLEHREFSPETFLGGVSADGQNGVFGMALNQAKFGDGTAINLKARKSVFFVDDFILMLGSDISGGDGEHAVETTLFQSFLPTGSNFKFTSALADPAGNRYYIPEGSQLKTFKGIQKSFLDNGKTRTTGNYAVAWFDHGCNPKGAEYEAGIGVRGATKKEYEVVRKDKQLHQVRFPNEKLTGYAFFQPLEIEDPIISDVSDQCLVMAKESAGGLELGVANPDLNIVDRSFDVDYQRFINEGENQYLPSRPLPLDVTLKGKWRLKSPSDKVALISQGGNSTVLRFNCIDGMDIRVKLIQE</sequence>
<dbReference type="SUPFAM" id="SSF49863">
    <property type="entry name" value="Hyaluronate lyase-like, C-terminal domain"/>
    <property type="match status" value="1"/>
</dbReference>
<proteinExistence type="inferred from homology"/>
<comment type="similarity">
    <text evidence="1">Belongs to the polysaccharide lyase 8 family.</text>
</comment>
<reference evidence="6 7" key="1">
    <citation type="submission" date="2019-04" db="EMBL/GenBank/DDBJ databases">
        <authorList>
            <person name="Van Vliet M D."/>
        </authorList>
    </citation>
    <scope>NUCLEOTIDE SEQUENCE [LARGE SCALE GENOMIC DNA]</scope>
    <source>
        <strain evidence="6 7">F21</strain>
    </source>
</reference>
<feature type="domain" description="Polysaccharide lyase family 8 central" evidence="4">
    <location>
        <begin position="465"/>
        <end position="693"/>
    </location>
</feature>
<protein>
    <submittedName>
        <fullName evidence="6">Chondroitin sulfate ABC exolyase</fullName>
    </submittedName>
</protein>
<dbReference type="Proteomes" id="UP000346198">
    <property type="component" value="Unassembled WGS sequence"/>
</dbReference>
<dbReference type="PANTHER" id="PTHR37322">
    <property type="match status" value="1"/>
</dbReference>
<name>A0A6C2USU5_9BACT</name>
<keyword evidence="2 6" id="KW-0456">Lyase</keyword>
<keyword evidence="7" id="KW-1185">Reference proteome</keyword>